<proteinExistence type="predicted"/>
<protein>
    <submittedName>
        <fullName evidence="3">Uncharacterized protein LOC109709381</fullName>
    </submittedName>
</protein>
<evidence type="ECO:0000313" key="2">
    <source>
        <dbReference type="Proteomes" id="UP000515123"/>
    </source>
</evidence>
<reference evidence="3" key="2">
    <citation type="submission" date="2025-08" db="UniProtKB">
        <authorList>
            <consortium name="RefSeq"/>
        </authorList>
    </citation>
    <scope>IDENTIFICATION</scope>
    <source>
        <tissue evidence="3">Leaf</tissue>
    </source>
</reference>
<name>A0A6P5EUG3_ANACO</name>
<dbReference type="SUPFAM" id="SSF89372">
    <property type="entry name" value="Fucose-specific lectin"/>
    <property type="match status" value="2"/>
</dbReference>
<dbReference type="PANTHER" id="PTHR36893">
    <property type="entry name" value="OS01G0275950 PROTEIN"/>
    <property type="match status" value="1"/>
</dbReference>
<organism evidence="2 3">
    <name type="scientific">Ananas comosus</name>
    <name type="common">Pineapple</name>
    <name type="synonym">Ananas ananas</name>
    <dbReference type="NCBI Taxonomy" id="4615"/>
    <lineage>
        <taxon>Eukaryota</taxon>
        <taxon>Viridiplantae</taxon>
        <taxon>Streptophyta</taxon>
        <taxon>Embryophyta</taxon>
        <taxon>Tracheophyta</taxon>
        <taxon>Spermatophyta</taxon>
        <taxon>Magnoliopsida</taxon>
        <taxon>Liliopsida</taxon>
        <taxon>Poales</taxon>
        <taxon>Bromeliaceae</taxon>
        <taxon>Bromelioideae</taxon>
        <taxon>Ananas</taxon>
    </lineage>
</organism>
<keyword evidence="2" id="KW-1185">Reference proteome</keyword>
<dbReference type="AlphaFoldDB" id="A0A6P5EUG3"/>
<evidence type="ECO:0000256" key="1">
    <source>
        <dbReference type="SAM" id="MobiDB-lite"/>
    </source>
</evidence>
<feature type="region of interest" description="Disordered" evidence="1">
    <location>
        <begin position="863"/>
        <end position="889"/>
    </location>
</feature>
<dbReference type="RefSeq" id="XP_020087179.1">
    <property type="nucleotide sequence ID" value="XM_020231590.1"/>
</dbReference>
<gene>
    <name evidence="3" type="primary">LOC109709381</name>
</gene>
<dbReference type="GeneID" id="109709381"/>
<dbReference type="OrthoDB" id="66678at2759"/>
<dbReference type="Gene3D" id="2.120.10.70">
    <property type="entry name" value="Fucose-specific lectin"/>
    <property type="match status" value="1"/>
</dbReference>
<dbReference type="PANTHER" id="PTHR36893:SF1">
    <property type="entry name" value="BULB-TYPE LECTIN DOMAIN-CONTAINING PROTEIN"/>
    <property type="match status" value="1"/>
</dbReference>
<evidence type="ECO:0000313" key="3">
    <source>
        <dbReference type="RefSeq" id="XP_020087179.1"/>
    </source>
</evidence>
<sequence>MERESKPPKGPIQVTLLPATLEKLIVACAERYQYLIYKIYVPPHHLLCPISGTIHPKKKEAIHVILKSAILGDSRCPLLPPSRKSEAKFQQKTSKFWEFEEKSNTWVEITLPFDLISCVNSTCTKVGSIDSVSNEQSQVSVQHERGGDERIDNSEPVLPIRRRISLTRMSEASVWVTGQSGSIYERFWNGVQWVIAPHELQTEAGYAVSTFVVNQTILALSEAGILYQLQLNEKSQPIWTELVFKSEQQSTSTDETEPSRIVRVKSGVVSCDGKRLLLSAMNGSLIEIIEFQPLRWDNYGRPPGGDVSAVADIGNIRPGILFTISSAGDLYEFDKNSKPSWKKHIWSEASMKENSLRPSAGCTLHNIVGAQSVSLFLISKDGFLVERRLHRRKWKWAIHGAPNNQQLSAITPIQLNKLHGKNSSLFLTTTTGRVFEYRLLKHSGGTHGNKIEGQWINHKFPGQAKVARGVPGVEIQIGRLIFPLDDGRLGELHFPGIGGDDSGPAHISSIRRKASNKYKWSILDAPETEGWNAEYCTEERGLANCILGINNVVDNSETNMLRRRKGDEQENYVSLSNQESDGIENHNFLTRSIYLNFRMRVLHADRSLFLVTESGMTFEYLYTDNVWLWLRHEHTTGMRGLLGSYNGSLFLVDVNGYLLIRERNGDELSWINCTAMKKGRQVASGPPWDGIPGRSQRVTVEDAIFFVNKKGRLIQFTVALRKFKWKDCQSPRDTRIAFIVDQEVFRMNIVFVVGRNGRLYQYNRITELWHKHRQSPHLVLSRNPGTAARPSLQSLSGSIFMISESGGLVEYHWSSQDGWEWVEHGTPYRDVALVGAPGPCFDGTQLFVIGSDGNVYRRHSDGRTWKWTSHGHPTEQNSDSEGGQERRDGRVCAVGDPMPANYEAYYSNSFAGNCNEKVAPIRPIPFSENSVIFELQDGRLAELRRPEEAGDWGWARIVGTPTSPCLTSYWTAVAA</sequence>
<dbReference type="Proteomes" id="UP000515123">
    <property type="component" value="Linkage group 4"/>
</dbReference>
<accession>A0A6P5EUG3</accession>
<reference evidence="2" key="1">
    <citation type="journal article" date="2015" name="Nat. Genet.">
        <title>The pineapple genome and the evolution of CAM photosynthesis.</title>
        <authorList>
            <person name="Ming R."/>
            <person name="VanBuren R."/>
            <person name="Wai C.M."/>
            <person name="Tang H."/>
            <person name="Schatz M.C."/>
            <person name="Bowers J.E."/>
            <person name="Lyons E."/>
            <person name="Wang M.L."/>
            <person name="Chen J."/>
            <person name="Biggers E."/>
            <person name="Zhang J."/>
            <person name="Huang L."/>
            <person name="Zhang L."/>
            <person name="Miao W."/>
            <person name="Zhang J."/>
            <person name="Ye Z."/>
            <person name="Miao C."/>
            <person name="Lin Z."/>
            <person name="Wang H."/>
            <person name="Zhou H."/>
            <person name="Yim W.C."/>
            <person name="Priest H.D."/>
            <person name="Zheng C."/>
            <person name="Woodhouse M."/>
            <person name="Edger P.P."/>
            <person name="Guyot R."/>
            <person name="Guo H.B."/>
            <person name="Guo H."/>
            <person name="Zheng G."/>
            <person name="Singh R."/>
            <person name="Sharma A."/>
            <person name="Min X."/>
            <person name="Zheng Y."/>
            <person name="Lee H."/>
            <person name="Gurtowski J."/>
            <person name="Sedlazeck F.J."/>
            <person name="Harkess A."/>
            <person name="McKain M.R."/>
            <person name="Liao Z."/>
            <person name="Fang J."/>
            <person name="Liu J."/>
            <person name="Zhang X."/>
            <person name="Zhang Q."/>
            <person name="Hu W."/>
            <person name="Qin Y."/>
            <person name="Wang K."/>
            <person name="Chen L.Y."/>
            <person name="Shirley N."/>
            <person name="Lin Y.R."/>
            <person name="Liu L.Y."/>
            <person name="Hernandez A.G."/>
            <person name="Wright C.L."/>
            <person name="Bulone V."/>
            <person name="Tuskan G.A."/>
            <person name="Heath K."/>
            <person name="Zee F."/>
            <person name="Moore P.H."/>
            <person name="Sunkar R."/>
            <person name="Leebens-Mack J.H."/>
            <person name="Mockler T."/>
            <person name="Bennetzen J.L."/>
            <person name="Freeling M."/>
            <person name="Sankoff D."/>
            <person name="Paterson A.H."/>
            <person name="Zhu X."/>
            <person name="Yang X."/>
            <person name="Smith J.A."/>
            <person name="Cushman J.C."/>
            <person name="Paull R.E."/>
            <person name="Yu Q."/>
        </authorList>
    </citation>
    <scope>NUCLEOTIDE SEQUENCE [LARGE SCALE GENOMIC DNA]</scope>
    <source>
        <strain evidence="2">cv. F153</strain>
    </source>
</reference>